<reference evidence="1" key="1">
    <citation type="submission" date="2021-08" db="EMBL/GenBank/DDBJ databases">
        <title>The first chromosome-level gecko genome reveals the dynamic sex chromosomes of Neotropical dwarf geckos (Sphaerodactylidae: Sphaerodactylus).</title>
        <authorList>
            <person name="Pinto B.J."/>
            <person name="Keating S.E."/>
            <person name="Gamble T."/>
        </authorList>
    </citation>
    <scope>NUCLEOTIDE SEQUENCE</scope>
    <source>
        <strain evidence="1">TG3544</strain>
    </source>
</reference>
<comment type="caution">
    <text evidence="1">The sequence shown here is derived from an EMBL/GenBank/DDBJ whole genome shotgun (WGS) entry which is preliminary data.</text>
</comment>
<dbReference type="EMBL" id="CM037617">
    <property type="protein sequence ID" value="KAH8005945.1"/>
    <property type="molecule type" value="Genomic_DNA"/>
</dbReference>
<gene>
    <name evidence="1" type="ORF">K3G42_031566</name>
</gene>
<keyword evidence="2" id="KW-1185">Reference proteome</keyword>
<organism evidence="1 2">
    <name type="scientific">Sphaerodactylus townsendi</name>
    <dbReference type="NCBI Taxonomy" id="933632"/>
    <lineage>
        <taxon>Eukaryota</taxon>
        <taxon>Metazoa</taxon>
        <taxon>Chordata</taxon>
        <taxon>Craniata</taxon>
        <taxon>Vertebrata</taxon>
        <taxon>Euteleostomi</taxon>
        <taxon>Lepidosauria</taxon>
        <taxon>Squamata</taxon>
        <taxon>Bifurcata</taxon>
        <taxon>Gekkota</taxon>
        <taxon>Sphaerodactylidae</taxon>
        <taxon>Sphaerodactylus</taxon>
    </lineage>
</organism>
<proteinExistence type="predicted"/>
<accession>A0ACB8FL42</accession>
<evidence type="ECO:0000313" key="1">
    <source>
        <dbReference type="EMBL" id="KAH8005945.1"/>
    </source>
</evidence>
<dbReference type="Proteomes" id="UP000827872">
    <property type="component" value="Linkage Group LG04"/>
</dbReference>
<evidence type="ECO:0000313" key="2">
    <source>
        <dbReference type="Proteomes" id="UP000827872"/>
    </source>
</evidence>
<protein>
    <submittedName>
        <fullName evidence="1">Uncharacterized protein</fullName>
    </submittedName>
</protein>
<sequence length="117" mass="13287">MWEQRATSRRADVACFSLGSLGEIQRKEPRYLRGATKGISGFFSSLKKKERKANNPNSEIDQDVKNRQFFLHCSTKPPLTPPHKKTPSENRQSGFQEGDGHEMSFWTMCALKVAPLC</sequence>
<name>A0ACB8FL42_9SAUR</name>